<comment type="pathway">
    <text evidence="3">Secondary metabolite biosynthesis; terpenoid biosynthesis.</text>
</comment>
<evidence type="ECO:0000256" key="9">
    <source>
        <dbReference type="ARBA" id="ARBA00023002"/>
    </source>
</evidence>
<dbReference type="InterPro" id="IPR002401">
    <property type="entry name" value="Cyt_P450_E_grp-I"/>
</dbReference>
<name>A0AA39UNJ0_9AGAR</name>
<dbReference type="PRINTS" id="PR00385">
    <property type="entry name" value="P450"/>
</dbReference>
<dbReference type="AlphaFoldDB" id="A0AA39UNJ0"/>
<keyword evidence="15" id="KW-1185">Reference proteome</keyword>
<evidence type="ECO:0000256" key="5">
    <source>
        <dbReference type="ARBA" id="ARBA00022617"/>
    </source>
</evidence>
<keyword evidence="7 13" id="KW-0479">Metal-binding</keyword>
<keyword evidence="12" id="KW-0472">Membrane</keyword>
<dbReference type="EMBL" id="JAUEPR010000001">
    <property type="protein sequence ID" value="KAK0490469.1"/>
    <property type="molecule type" value="Genomic_DNA"/>
</dbReference>
<dbReference type="Pfam" id="PF00067">
    <property type="entry name" value="p450"/>
    <property type="match status" value="1"/>
</dbReference>
<proteinExistence type="inferred from homology"/>
<evidence type="ECO:0000256" key="10">
    <source>
        <dbReference type="ARBA" id="ARBA00023004"/>
    </source>
</evidence>
<dbReference type="GO" id="GO:0020037">
    <property type="term" value="F:heme binding"/>
    <property type="evidence" value="ECO:0007669"/>
    <property type="project" value="InterPro"/>
</dbReference>
<comment type="similarity">
    <text evidence="4">Belongs to the cytochrome P450 family.</text>
</comment>
<gene>
    <name evidence="14" type="ORF">IW261DRAFT_1432216</name>
</gene>
<evidence type="ECO:0000256" key="6">
    <source>
        <dbReference type="ARBA" id="ARBA00022692"/>
    </source>
</evidence>
<accession>A0AA39UNJ0</accession>
<comment type="subcellular location">
    <subcellularLocation>
        <location evidence="2">Membrane</location>
    </subcellularLocation>
</comment>
<evidence type="ECO:0000256" key="4">
    <source>
        <dbReference type="ARBA" id="ARBA00010617"/>
    </source>
</evidence>
<evidence type="ECO:0000256" key="13">
    <source>
        <dbReference type="PIRSR" id="PIRSR602401-1"/>
    </source>
</evidence>
<keyword evidence="8" id="KW-1133">Transmembrane helix</keyword>
<dbReference type="InterPro" id="IPR001128">
    <property type="entry name" value="Cyt_P450"/>
</dbReference>
<evidence type="ECO:0000256" key="1">
    <source>
        <dbReference type="ARBA" id="ARBA00001971"/>
    </source>
</evidence>
<dbReference type="CDD" id="cd11069">
    <property type="entry name" value="CYP_FUM15-like"/>
    <property type="match status" value="1"/>
</dbReference>
<keyword evidence="11" id="KW-0503">Monooxygenase</keyword>
<evidence type="ECO:0000313" key="15">
    <source>
        <dbReference type="Proteomes" id="UP001175227"/>
    </source>
</evidence>
<feature type="binding site" description="axial binding residue" evidence="13">
    <location>
        <position position="503"/>
    </location>
    <ligand>
        <name>heme</name>
        <dbReference type="ChEBI" id="CHEBI:30413"/>
    </ligand>
    <ligandPart>
        <name>Fe</name>
        <dbReference type="ChEBI" id="CHEBI:18248"/>
    </ligandPart>
</feature>
<reference evidence="14" key="1">
    <citation type="submission" date="2023-06" db="EMBL/GenBank/DDBJ databases">
        <authorList>
            <consortium name="Lawrence Berkeley National Laboratory"/>
            <person name="Ahrendt S."/>
            <person name="Sahu N."/>
            <person name="Indic B."/>
            <person name="Wong-Bajracharya J."/>
            <person name="Merenyi Z."/>
            <person name="Ke H.-M."/>
            <person name="Monk M."/>
            <person name="Kocsube S."/>
            <person name="Drula E."/>
            <person name="Lipzen A."/>
            <person name="Balint B."/>
            <person name="Henrissat B."/>
            <person name="Andreopoulos B."/>
            <person name="Martin F.M."/>
            <person name="Harder C.B."/>
            <person name="Rigling D."/>
            <person name="Ford K.L."/>
            <person name="Foster G.D."/>
            <person name="Pangilinan J."/>
            <person name="Papanicolaou A."/>
            <person name="Barry K."/>
            <person name="LaButti K."/>
            <person name="Viragh M."/>
            <person name="Koriabine M."/>
            <person name="Yan M."/>
            <person name="Riley R."/>
            <person name="Champramary S."/>
            <person name="Plett K.L."/>
            <person name="Tsai I.J."/>
            <person name="Slot J."/>
            <person name="Sipos G."/>
            <person name="Plett J."/>
            <person name="Nagy L.G."/>
            <person name="Grigoriev I.V."/>
        </authorList>
    </citation>
    <scope>NUCLEOTIDE SEQUENCE</scope>
    <source>
        <strain evidence="14">ICMP 16352</strain>
    </source>
</reference>
<dbReference type="Gene3D" id="1.10.630.10">
    <property type="entry name" value="Cytochrome P450"/>
    <property type="match status" value="1"/>
</dbReference>
<dbReference type="GO" id="GO:0016705">
    <property type="term" value="F:oxidoreductase activity, acting on paired donors, with incorporation or reduction of molecular oxygen"/>
    <property type="evidence" value="ECO:0007669"/>
    <property type="project" value="InterPro"/>
</dbReference>
<keyword evidence="9" id="KW-0560">Oxidoreductase</keyword>
<dbReference type="InterPro" id="IPR050121">
    <property type="entry name" value="Cytochrome_P450_monoxygenase"/>
</dbReference>
<dbReference type="PANTHER" id="PTHR24305">
    <property type="entry name" value="CYTOCHROME P450"/>
    <property type="match status" value="1"/>
</dbReference>
<comment type="cofactor">
    <cofactor evidence="1 13">
        <name>heme</name>
        <dbReference type="ChEBI" id="CHEBI:30413"/>
    </cofactor>
</comment>
<sequence length="568" mass="64055">MPRSVYILCMLDNGSSSWLYFSLYHLSVCSVQCTLYTNGLEAYRLPMFLGRNGNLGSMVRFDVPYPLAVSHISIGILPELLKGQAAEIDFKWQDQYGDVVRVRAPLGIPRRFNTYSKPSGYRFIKPPGRKEIGRLLNGAGILFVEGEDHKRHRKVLLPGFGGPEAKFYVPVFFTHAGKMVSKWREIISATEEQSVVIDIPSWTSRATLDAIGEAAFDYQFGALDDSAKPLTKAYTNLLFDTFSAATDNSTLSFCLMDWLPKWIVRLFVWHAPFKRLEHLRMSHDLTRQVARQLLTEKYEALAADKPKRDIMSLLVKANVSENPKTQLSEEELLSQMNTIMFAGHETTANTLSWTFLELARHPEVQDKLRVEIKEKERVIFARGDTEFSVQDLDSMPYLTAVVKEVLRFHPIVYNIARTAAHDDVLPLNKPVTLTTGKVVQEIAIPKGIFIVASIAGYNRNKSVWGEDAHVFDPERWFRGNATKEVPVGVYGNLFSFAGGLRSCIGWRFAVLELHAFITEVVNNFEFSLTKESEHIRREACGVMAPTVEGQMGKGSQLPLRIAFASSSD</sequence>
<protein>
    <submittedName>
        <fullName evidence="14">Cytochrome P450</fullName>
    </submittedName>
</protein>
<evidence type="ECO:0000256" key="12">
    <source>
        <dbReference type="ARBA" id="ARBA00023136"/>
    </source>
</evidence>
<dbReference type="GO" id="GO:0016020">
    <property type="term" value="C:membrane"/>
    <property type="evidence" value="ECO:0007669"/>
    <property type="project" value="UniProtKB-SubCell"/>
</dbReference>
<dbReference type="InterPro" id="IPR036396">
    <property type="entry name" value="Cyt_P450_sf"/>
</dbReference>
<dbReference type="SUPFAM" id="SSF48264">
    <property type="entry name" value="Cytochrome P450"/>
    <property type="match status" value="1"/>
</dbReference>
<dbReference type="PRINTS" id="PR00463">
    <property type="entry name" value="EP450I"/>
</dbReference>
<keyword evidence="5 13" id="KW-0349">Heme</keyword>
<comment type="caution">
    <text evidence="14">The sequence shown here is derived from an EMBL/GenBank/DDBJ whole genome shotgun (WGS) entry which is preliminary data.</text>
</comment>
<dbReference type="GO" id="GO:0004497">
    <property type="term" value="F:monooxygenase activity"/>
    <property type="evidence" value="ECO:0007669"/>
    <property type="project" value="UniProtKB-KW"/>
</dbReference>
<evidence type="ECO:0000256" key="8">
    <source>
        <dbReference type="ARBA" id="ARBA00022989"/>
    </source>
</evidence>
<keyword evidence="6" id="KW-0812">Transmembrane</keyword>
<dbReference type="GO" id="GO:0005506">
    <property type="term" value="F:iron ion binding"/>
    <property type="evidence" value="ECO:0007669"/>
    <property type="project" value="InterPro"/>
</dbReference>
<evidence type="ECO:0000256" key="7">
    <source>
        <dbReference type="ARBA" id="ARBA00022723"/>
    </source>
</evidence>
<evidence type="ECO:0000313" key="14">
    <source>
        <dbReference type="EMBL" id="KAK0490469.1"/>
    </source>
</evidence>
<keyword evidence="10 13" id="KW-0408">Iron</keyword>
<dbReference type="Proteomes" id="UP001175227">
    <property type="component" value="Unassembled WGS sequence"/>
</dbReference>
<dbReference type="PANTHER" id="PTHR24305:SF166">
    <property type="entry name" value="CYTOCHROME P450 12A4, MITOCHONDRIAL-RELATED"/>
    <property type="match status" value="1"/>
</dbReference>
<evidence type="ECO:0000256" key="11">
    <source>
        <dbReference type="ARBA" id="ARBA00023033"/>
    </source>
</evidence>
<evidence type="ECO:0000256" key="3">
    <source>
        <dbReference type="ARBA" id="ARBA00004721"/>
    </source>
</evidence>
<evidence type="ECO:0000256" key="2">
    <source>
        <dbReference type="ARBA" id="ARBA00004370"/>
    </source>
</evidence>
<organism evidence="14 15">
    <name type="scientific">Armillaria novae-zelandiae</name>
    <dbReference type="NCBI Taxonomy" id="153914"/>
    <lineage>
        <taxon>Eukaryota</taxon>
        <taxon>Fungi</taxon>
        <taxon>Dikarya</taxon>
        <taxon>Basidiomycota</taxon>
        <taxon>Agaricomycotina</taxon>
        <taxon>Agaricomycetes</taxon>
        <taxon>Agaricomycetidae</taxon>
        <taxon>Agaricales</taxon>
        <taxon>Marasmiineae</taxon>
        <taxon>Physalacriaceae</taxon>
        <taxon>Armillaria</taxon>
    </lineage>
</organism>